<accession>A0A8H8Z2Z9</accession>
<comment type="caution">
    <text evidence="1">The sequence shown here is derived from an EMBL/GenBank/DDBJ whole genome shotgun (WGS) entry which is preliminary data.</text>
</comment>
<organism evidence="1 2">
    <name type="scientific">Nitrosomonas nitrosa</name>
    <dbReference type="NCBI Taxonomy" id="52442"/>
    <lineage>
        <taxon>Bacteria</taxon>
        <taxon>Pseudomonadati</taxon>
        <taxon>Pseudomonadota</taxon>
        <taxon>Betaproteobacteria</taxon>
        <taxon>Nitrosomonadales</taxon>
        <taxon>Nitrosomonadaceae</taxon>
        <taxon>Nitrosomonas</taxon>
    </lineage>
</organism>
<name>A0A8H8Z2Z9_9PROT</name>
<dbReference type="EMBL" id="CAJNAP010000034">
    <property type="protein sequence ID" value="CAE6513061.1"/>
    <property type="molecule type" value="Genomic_DNA"/>
</dbReference>
<protein>
    <submittedName>
        <fullName evidence="1">Uncharacterized protein</fullName>
    </submittedName>
</protein>
<dbReference type="AlphaFoldDB" id="A0A8H8Z2Z9"/>
<reference evidence="1" key="1">
    <citation type="submission" date="2021-02" db="EMBL/GenBank/DDBJ databases">
        <authorList>
            <person name="Han P."/>
        </authorList>
    </citation>
    <scope>NUCLEOTIDE SEQUENCE</scope>
    <source>
        <strain evidence="1">Nitrosomonas nitrosa 18-3D</strain>
    </source>
</reference>
<sequence length="38" mass="4313">MILDCAPPNFIDVLPFCFKNNVFVEKTGYYSEISLIGN</sequence>
<dbReference type="Proteomes" id="UP000601736">
    <property type="component" value="Unassembled WGS sequence"/>
</dbReference>
<evidence type="ECO:0000313" key="2">
    <source>
        <dbReference type="Proteomes" id="UP000601736"/>
    </source>
</evidence>
<proteinExistence type="predicted"/>
<gene>
    <name evidence="1" type="ORF">NMYAN_40207</name>
</gene>
<evidence type="ECO:0000313" key="1">
    <source>
        <dbReference type="EMBL" id="CAE6513061.1"/>
    </source>
</evidence>